<dbReference type="Proteomes" id="UP000198215">
    <property type="component" value="Chromosome I"/>
</dbReference>
<dbReference type="GO" id="GO:0004069">
    <property type="term" value="F:L-aspartate:2-oxoglutarate aminotransferase activity"/>
    <property type="evidence" value="ECO:0007669"/>
    <property type="project" value="InterPro"/>
</dbReference>
<dbReference type="OrthoDB" id="9758052at2"/>
<evidence type="ECO:0000259" key="3">
    <source>
        <dbReference type="Pfam" id="PF21074"/>
    </source>
</evidence>
<dbReference type="Pfam" id="PF05088">
    <property type="entry name" value="Bac_GDH_CD"/>
    <property type="match status" value="1"/>
</dbReference>
<evidence type="ECO:0000256" key="1">
    <source>
        <dbReference type="SAM" id="MobiDB-lite"/>
    </source>
</evidence>
<evidence type="ECO:0000259" key="6">
    <source>
        <dbReference type="Pfam" id="PF21077"/>
    </source>
</evidence>
<dbReference type="InterPro" id="IPR028971">
    <property type="entry name" value="NAD-GDH_cat"/>
</dbReference>
<protein>
    <submittedName>
        <fullName evidence="7">Glutamate dehydrogenase</fullName>
    </submittedName>
</protein>
<dbReference type="InterPro" id="IPR049059">
    <property type="entry name" value="NAD_Glu_DH_HM1"/>
</dbReference>
<dbReference type="InterPro" id="IPR048381">
    <property type="entry name" value="GDH_C"/>
</dbReference>
<evidence type="ECO:0000259" key="5">
    <source>
        <dbReference type="Pfam" id="PF21076"/>
    </source>
</evidence>
<feature type="region of interest" description="Disordered" evidence="1">
    <location>
        <begin position="1"/>
        <end position="40"/>
    </location>
</feature>
<dbReference type="Pfam" id="PF21078">
    <property type="entry name" value="GDH_HM3"/>
    <property type="match status" value="1"/>
</dbReference>
<dbReference type="InterPro" id="IPR046346">
    <property type="entry name" value="Aminoacid_DH-like_N_sf"/>
</dbReference>
<dbReference type="PANTHER" id="PTHR43403:SF1">
    <property type="entry name" value="NAD-SPECIFIC GLUTAMATE DEHYDROGENASE"/>
    <property type="match status" value="1"/>
</dbReference>
<dbReference type="PANTHER" id="PTHR43403">
    <property type="entry name" value="NAD-SPECIFIC GLUTAMATE DEHYDROGENASE"/>
    <property type="match status" value="1"/>
</dbReference>
<feature type="domain" description="NAD-specific glutamate dehydrogenase C-terminal" evidence="3">
    <location>
        <begin position="1338"/>
        <end position="1673"/>
    </location>
</feature>
<dbReference type="SUPFAM" id="SSF53223">
    <property type="entry name" value="Aminoacid dehydrogenase-like, N-terminal domain"/>
    <property type="match status" value="1"/>
</dbReference>
<dbReference type="InterPro" id="IPR049064">
    <property type="entry name" value="NAD_Glu_DH_ACT3"/>
</dbReference>
<feature type="compositionally biased region" description="Basic and acidic residues" evidence="1">
    <location>
        <begin position="14"/>
        <end position="23"/>
    </location>
</feature>
<dbReference type="EMBL" id="LT607753">
    <property type="protein sequence ID" value="SCG52223.1"/>
    <property type="molecule type" value="Genomic_DNA"/>
</dbReference>
<dbReference type="GO" id="GO:0004352">
    <property type="term" value="F:glutamate dehydrogenase (NAD+) activity"/>
    <property type="evidence" value="ECO:0007669"/>
    <property type="project" value="InterPro"/>
</dbReference>
<evidence type="ECO:0000313" key="7">
    <source>
        <dbReference type="EMBL" id="SCG52223.1"/>
    </source>
</evidence>
<accession>A0A1C5I1U4</accession>
<dbReference type="Pfam" id="PF21079">
    <property type="entry name" value="GDH_HM2"/>
    <property type="match status" value="1"/>
</dbReference>
<feature type="domain" description="NAD-glutamate dehydrogenase ACT2" evidence="5">
    <location>
        <begin position="472"/>
        <end position="562"/>
    </location>
</feature>
<dbReference type="InterPro" id="IPR024727">
    <property type="entry name" value="NAD_Glu_DH_N_ACT1"/>
</dbReference>
<dbReference type="Pfam" id="PF21074">
    <property type="entry name" value="GDH_C"/>
    <property type="match status" value="1"/>
</dbReference>
<dbReference type="Pfam" id="PF21077">
    <property type="entry name" value="GDH_ACT3"/>
    <property type="match status" value="1"/>
</dbReference>
<dbReference type="InterPro" id="IPR049056">
    <property type="entry name" value="NAD_Glu_DH_HM3"/>
</dbReference>
<organism evidence="7 8">
    <name type="scientific">Micromonospora coxensis</name>
    <dbReference type="NCBI Taxonomy" id="356852"/>
    <lineage>
        <taxon>Bacteria</taxon>
        <taxon>Bacillati</taxon>
        <taxon>Actinomycetota</taxon>
        <taxon>Actinomycetes</taxon>
        <taxon>Micromonosporales</taxon>
        <taxon>Micromonosporaceae</taxon>
        <taxon>Micromonospora</taxon>
    </lineage>
</organism>
<dbReference type="GO" id="GO:0006538">
    <property type="term" value="P:L-glutamate catabolic process"/>
    <property type="evidence" value="ECO:0007669"/>
    <property type="project" value="InterPro"/>
</dbReference>
<keyword evidence="8" id="KW-1185">Reference proteome</keyword>
<sequence>MDRRPAIKPGPDLRQADTGRDDSFDSATDGDGFGRLDTGVTGMTGSSIDTLYELGLPMEALGDEAEDTELDEPVPNAERLVAQAVALAGDDHDAATLVGRFWRFAPDEELIGFTAEEMLDAARAHRDLAQQRVPGELKLRIHEPDAEQHHTVIEIVTDDMPFLVDSVTALLNSHHLDVHLLVHPLVVVRREPLGRLTEVSADVEPDDAIAGDLVESWMRIEIDPVRDPDEREKLRRELQRVLTDVREAVEDWPKMRQRALALADELAAARTSDNRPPVPEKDITDSVELLRWLAHDHFTFLGYREYRLVDGDGRGPGLEAVLGTGLGILRSDSPEARSLSSMTPEAHEKVMEKRLLIITKANSRATVHRSAYLDYIGFKIFDEAGQVVGERRFLGLFSTAAYRTSVQELPVVRRKVAEVLDRSGLSLRSHSGKDLLQILETYPRDELFQIKTDDLYHAVTGVLRMAGRRQLRVFLRRDAYGRFISCLIYLPRDRFTTQNRLRMQDILLRELNGVGVDYTTRVTESMLARVHFIVRTDPTNPPGDIDADLLAEELADATRLWDDDYRLVLERKLGDEQAKHLFARYADAFPEGYKDGHTPYEAMKDLAKLELLEEPGQLEMHLFRKQLAPRAGGDGAVDDTMDVRFKVYRYGEPMMLSAVLPVLHSLGVRVVDEHPYEVDRIDGRVFLYDFGLQLPEGHQELAEVRPHVENAFAAAWRGEAEVDGFNELVLRGGLTWRQVVVLRAYAKYLRQAGAVYSQEYMEHTFIAYPRIAALLVELFESRFAPGGLTAQERRQRSGELVTAIGEALDDVASLDQDRILRSYLTLIQATLRTSFYQKRAGGRPKSYVAFKLDPQAIPDLPAPRPKFEIFVYSPRFEGVHLRFGPVARGGLRWSDRREDFRTEVLGLVKAQMVKNAVIVPVGAKGGFVLKQKPGDRDEAVACYKEFISALLDVTDNIVSGEIVPPEDVVRHDGDDPYMVVAADKGTATFSDIANEISTAHQFWLGDAFASGGSAGYDHKKMGITARGAWESVKRHFREMGHDTQTQDFTVVGVGDMSGDVFGNGMLLSKHIRLVAAFDHRHIFLDPDPDAATSWDERKRLFDLPRSSWEDYDRSLISEGGGIYPRTAKSVPVSPQVRAVLGLDDEVTQLSPQELMKAILTAPVDLFWNGGIGTYVKASSQTNAEVGDKSNDAIRVDGKSLRCRVVGEGGNLGCTQLGRIEYALTGGRIYTDFIDNAAGVDCSDHEVNIKILLNTAVADGALDVAQRDELLAQMTDEVAELVLRDNYDQARAINNAQAQAASLLPVHRRMINELERAGQIDRALEALPPDEELAVRSESGLTAPEFAVLLAYVKIVLEREILAEGLADEEWTTEVLVNYFPTPMRQRFADRMAQHRLRRDIVTTVLVNEAINRGGISFVFRVVEETAASAADVIRAYVVVREVFGLRELWDAVEALDNKVSPELQTTVYLDTRRLLDRAVRWLVTNRRSPIDVPAEIARLRAGVARLLPDLETRFHGSERESLAAHIDTMTERGLPRGLAEQATRLMYSFGLLDVVETAAASGRDVDEVASVYFVLSDLFRVDSLLSKISLLPREDRWQTLARMALRYDLYAALAALTAEVLDSTADSLSAQERVQEWEQSNATSIHRARRAMGEFDESRADLAALSVLLRQIRTLVRTSAAA</sequence>
<evidence type="ECO:0000259" key="4">
    <source>
        <dbReference type="Pfam" id="PF21075"/>
    </source>
</evidence>
<dbReference type="InterPro" id="IPR049062">
    <property type="entry name" value="NAD_Glu_DH_ACT2"/>
</dbReference>
<dbReference type="Gene3D" id="3.40.50.720">
    <property type="entry name" value="NAD(P)-binding Rossmann-like Domain"/>
    <property type="match status" value="1"/>
</dbReference>
<dbReference type="PIRSF" id="PIRSF036761">
    <property type="entry name" value="GDH_Mll4104"/>
    <property type="match status" value="1"/>
</dbReference>
<dbReference type="InterPro" id="IPR007780">
    <property type="entry name" value="NAD_Glu_DH_bac"/>
</dbReference>
<feature type="domain" description="NAD-glutamate dehydrogenase catalytic" evidence="2">
    <location>
        <begin position="804"/>
        <end position="1294"/>
    </location>
</feature>
<feature type="domain" description="NAD-glutamate dehydrogenase N-terminal ACT1" evidence="4">
    <location>
        <begin position="98"/>
        <end position="238"/>
    </location>
</feature>
<dbReference type="Pfam" id="PF21076">
    <property type="entry name" value="GDH_ACT2"/>
    <property type="match status" value="1"/>
</dbReference>
<dbReference type="RefSeq" id="WP_088975765.1">
    <property type="nucleotide sequence ID" value="NZ_LT607753.1"/>
</dbReference>
<dbReference type="InterPro" id="IPR049058">
    <property type="entry name" value="NAD_Glu_DH_HM2"/>
</dbReference>
<dbReference type="Pfam" id="PF21073">
    <property type="entry name" value="GDH_HM1"/>
    <property type="match status" value="1"/>
</dbReference>
<dbReference type="InterPro" id="IPR036291">
    <property type="entry name" value="NAD(P)-bd_dom_sf"/>
</dbReference>
<evidence type="ECO:0000259" key="2">
    <source>
        <dbReference type="Pfam" id="PF05088"/>
    </source>
</evidence>
<gene>
    <name evidence="7" type="ORF">GA0070614_2096</name>
</gene>
<dbReference type="SUPFAM" id="SSF51735">
    <property type="entry name" value="NAD(P)-binding Rossmann-fold domains"/>
    <property type="match status" value="1"/>
</dbReference>
<dbReference type="Pfam" id="PF21075">
    <property type="entry name" value="GDH_ACT1"/>
    <property type="match status" value="1"/>
</dbReference>
<feature type="domain" description="NAD-glutamate dehydrogenase ACT3" evidence="6">
    <location>
        <begin position="618"/>
        <end position="699"/>
    </location>
</feature>
<proteinExistence type="predicted"/>
<name>A0A1C5I1U4_9ACTN</name>
<reference evidence="8" key="1">
    <citation type="submission" date="2016-06" db="EMBL/GenBank/DDBJ databases">
        <authorList>
            <person name="Varghese N."/>
            <person name="Submissions Spin"/>
        </authorList>
    </citation>
    <scope>NUCLEOTIDE SEQUENCE [LARGE SCALE GENOMIC DNA]</scope>
    <source>
        <strain evidence="8">DSM 45161</strain>
    </source>
</reference>
<evidence type="ECO:0000313" key="8">
    <source>
        <dbReference type="Proteomes" id="UP000198215"/>
    </source>
</evidence>